<sequence length="82" mass="9682">MLRLSIRLVLRINQLLASVPFNPSVELKMLRLELASFSRLMVNFLPNNWLVMQHILCHFLFQKILSNRRISHGVIKKKKLNT</sequence>
<evidence type="ECO:0000313" key="1">
    <source>
        <dbReference type="EMBL" id="MBX65717.1"/>
    </source>
</evidence>
<accession>A0A2P2QFR6</accession>
<reference evidence="1" key="1">
    <citation type="submission" date="2018-02" db="EMBL/GenBank/DDBJ databases">
        <title>Rhizophora mucronata_Transcriptome.</title>
        <authorList>
            <person name="Meera S.P."/>
            <person name="Sreeshan A."/>
            <person name="Augustine A."/>
        </authorList>
    </citation>
    <scope>NUCLEOTIDE SEQUENCE</scope>
    <source>
        <tissue evidence="1">Leaf</tissue>
    </source>
</reference>
<dbReference type="AlphaFoldDB" id="A0A2P2QFR6"/>
<proteinExistence type="predicted"/>
<name>A0A2P2QFR6_RHIMU</name>
<protein>
    <submittedName>
        <fullName evidence="1">Uncharacterized protein</fullName>
    </submittedName>
</protein>
<organism evidence="1">
    <name type="scientific">Rhizophora mucronata</name>
    <name type="common">Asiatic mangrove</name>
    <dbReference type="NCBI Taxonomy" id="61149"/>
    <lineage>
        <taxon>Eukaryota</taxon>
        <taxon>Viridiplantae</taxon>
        <taxon>Streptophyta</taxon>
        <taxon>Embryophyta</taxon>
        <taxon>Tracheophyta</taxon>
        <taxon>Spermatophyta</taxon>
        <taxon>Magnoliopsida</taxon>
        <taxon>eudicotyledons</taxon>
        <taxon>Gunneridae</taxon>
        <taxon>Pentapetalae</taxon>
        <taxon>rosids</taxon>
        <taxon>fabids</taxon>
        <taxon>Malpighiales</taxon>
        <taxon>Rhizophoraceae</taxon>
        <taxon>Rhizophora</taxon>
    </lineage>
</organism>
<dbReference type="EMBL" id="GGEC01085233">
    <property type="protein sequence ID" value="MBX65717.1"/>
    <property type="molecule type" value="Transcribed_RNA"/>
</dbReference>